<sequence>MKFRGGQHIFSVVVLHLFCYGNVLSVLAFVPTNKNQCRATHSVVAFSAYNDFDLEQSLDSMTVKDLRQILKESNVNKPRGLLTKLKRKQDLVEYLKTNLVSSDRESILNRKDNISSQEISNDSPSHPISMPKRLGLKAPNVLSAKDTLFQKVYEMYPPLKDQECVSLGEEDVRQLWHPAFRNSNTSGDMDVIFVGTASCSPGITRGVSCTALRLNLNNRKPIAGVPAGPYEGTLDVSAGGTWLFDCGECTQLQVQRTPSVRPSKINRIFITHAHGDHSFGLPGILCLMGQDRDRETSEPVEIYGPEGLRMWLRVAIRYSVSRIVPNYRVHEIKDIPMAPEWEMNRKTGRYFYKGLRRKNSRQKRWGDQGLAGEDRQSWISKADMMNLDPSSRYGEVEGGTDIYPIYNHPKASDGAPIWEVSKADDIKVFAAPMSHGVPCVGYVVEEESRPGRLRNDLVKPIVERNLAALKEAGFKVPMKAMAVIKNLQPGSAFTFPDGTVVTQEEAVEPPRRGRKIAICGDTASARALAGLAIDADVVIHEATNSYLSGIDKDTDMRGVTRDAMIHGHSTPHIAGEFAKRVRAKTLLLNHFSARYKGDQTVESVSIMTRIERQAIIASGLNQTQVAATWDFMVFPIRSP</sequence>
<dbReference type="HAMAP" id="MF_01818">
    <property type="entry name" value="RNase_Z_BN"/>
    <property type="match status" value="1"/>
</dbReference>
<feature type="region of interest" description="Disordered" evidence="9">
    <location>
        <begin position="111"/>
        <end position="133"/>
    </location>
</feature>
<keyword evidence="10" id="KW-0732">Signal</keyword>
<organism evidence="12 13">
    <name type="scientific">Cylindrotheca closterium</name>
    <dbReference type="NCBI Taxonomy" id="2856"/>
    <lineage>
        <taxon>Eukaryota</taxon>
        <taxon>Sar</taxon>
        <taxon>Stramenopiles</taxon>
        <taxon>Ochrophyta</taxon>
        <taxon>Bacillariophyta</taxon>
        <taxon>Bacillariophyceae</taxon>
        <taxon>Bacillariophycidae</taxon>
        <taxon>Bacillariales</taxon>
        <taxon>Bacillariaceae</taxon>
        <taxon>Cylindrotheca</taxon>
    </lineage>
</organism>
<dbReference type="SUPFAM" id="SSF56281">
    <property type="entry name" value="Metallo-hydrolase/oxidoreductase"/>
    <property type="match status" value="1"/>
</dbReference>
<evidence type="ECO:0000256" key="5">
    <source>
        <dbReference type="ARBA" id="ARBA00022723"/>
    </source>
</evidence>
<evidence type="ECO:0000313" key="12">
    <source>
        <dbReference type="EMBL" id="CAJ1941459.1"/>
    </source>
</evidence>
<name>A0AAD2FLK4_9STRA</name>
<dbReference type="InterPro" id="IPR013471">
    <property type="entry name" value="RNase_Z/BN"/>
</dbReference>
<dbReference type="InterPro" id="IPR036866">
    <property type="entry name" value="RibonucZ/Hydroxyglut_hydro"/>
</dbReference>
<evidence type="ECO:0000256" key="1">
    <source>
        <dbReference type="ARBA" id="ARBA00001947"/>
    </source>
</evidence>
<dbReference type="AlphaFoldDB" id="A0AAD2FLK4"/>
<evidence type="ECO:0000256" key="2">
    <source>
        <dbReference type="ARBA" id="ARBA00011738"/>
    </source>
</evidence>
<feature type="signal peptide" evidence="10">
    <location>
        <begin position="1"/>
        <end position="25"/>
    </location>
</feature>
<dbReference type="PANTHER" id="PTHR46018">
    <property type="entry name" value="ZINC PHOSPHODIESTERASE ELAC PROTEIN 1"/>
    <property type="match status" value="1"/>
</dbReference>
<evidence type="ECO:0000256" key="4">
    <source>
        <dbReference type="ARBA" id="ARBA00022722"/>
    </source>
</evidence>
<evidence type="ECO:0000256" key="9">
    <source>
        <dbReference type="SAM" id="MobiDB-lite"/>
    </source>
</evidence>
<reference evidence="12" key="1">
    <citation type="submission" date="2023-08" db="EMBL/GenBank/DDBJ databases">
        <authorList>
            <person name="Audoor S."/>
            <person name="Bilcke G."/>
        </authorList>
    </citation>
    <scope>NUCLEOTIDE SEQUENCE</scope>
</reference>
<dbReference type="CDD" id="cd07717">
    <property type="entry name" value="RNaseZ_ZiPD-like_MBL-fold"/>
    <property type="match status" value="1"/>
</dbReference>
<feature type="compositionally biased region" description="Polar residues" evidence="9">
    <location>
        <begin position="114"/>
        <end position="126"/>
    </location>
</feature>
<dbReference type="Pfam" id="PF00753">
    <property type="entry name" value="Lactamase_B"/>
    <property type="match status" value="1"/>
</dbReference>
<evidence type="ECO:0000256" key="7">
    <source>
        <dbReference type="ARBA" id="ARBA00022801"/>
    </source>
</evidence>
<dbReference type="EMBL" id="CAKOGP040001013">
    <property type="protein sequence ID" value="CAJ1941459.1"/>
    <property type="molecule type" value="Genomic_DNA"/>
</dbReference>
<keyword evidence="4" id="KW-0540">Nuclease</keyword>
<accession>A0AAD2FLK4</accession>
<keyword evidence="8" id="KW-0862">Zinc</keyword>
<dbReference type="PANTHER" id="PTHR46018:SF2">
    <property type="entry name" value="ZINC PHOSPHODIESTERASE ELAC PROTEIN 1"/>
    <property type="match status" value="1"/>
</dbReference>
<feature type="chain" id="PRO_5042078692" description="Metallo-beta-lactamase domain-containing protein" evidence="10">
    <location>
        <begin position="26"/>
        <end position="639"/>
    </location>
</feature>
<gene>
    <name evidence="12" type="ORF">CYCCA115_LOCUS7528</name>
</gene>
<dbReference type="GO" id="GO:0046872">
    <property type="term" value="F:metal ion binding"/>
    <property type="evidence" value="ECO:0007669"/>
    <property type="project" value="UniProtKB-KW"/>
</dbReference>
<dbReference type="Proteomes" id="UP001295423">
    <property type="component" value="Unassembled WGS sequence"/>
</dbReference>
<evidence type="ECO:0000256" key="6">
    <source>
        <dbReference type="ARBA" id="ARBA00022759"/>
    </source>
</evidence>
<dbReference type="GO" id="GO:0042781">
    <property type="term" value="F:3'-tRNA processing endoribonuclease activity"/>
    <property type="evidence" value="ECO:0007669"/>
    <property type="project" value="TreeGrafter"/>
</dbReference>
<keyword evidence="3" id="KW-0819">tRNA processing</keyword>
<evidence type="ECO:0000256" key="8">
    <source>
        <dbReference type="ARBA" id="ARBA00022833"/>
    </source>
</evidence>
<evidence type="ECO:0000256" key="10">
    <source>
        <dbReference type="SAM" id="SignalP"/>
    </source>
</evidence>
<dbReference type="Gene3D" id="3.60.15.10">
    <property type="entry name" value="Ribonuclease Z/Hydroxyacylglutathione hydrolase-like"/>
    <property type="match status" value="1"/>
</dbReference>
<evidence type="ECO:0000259" key="11">
    <source>
        <dbReference type="Pfam" id="PF00753"/>
    </source>
</evidence>
<dbReference type="InterPro" id="IPR001279">
    <property type="entry name" value="Metallo-B-lactamas"/>
</dbReference>
<keyword evidence="5" id="KW-0479">Metal-binding</keyword>
<comment type="cofactor">
    <cofactor evidence="1">
        <name>Zn(2+)</name>
        <dbReference type="ChEBI" id="CHEBI:29105"/>
    </cofactor>
</comment>
<evidence type="ECO:0000256" key="3">
    <source>
        <dbReference type="ARBA" id="ARBA00022694"/>
    </source>
</evidence>
<keyword evidence="7" id="KW-0378">Hydrolase</keyword>
<evidence type="ECO:0000313" key="13">
    <source>
        <dbReference type="Proteomes" id="UP001295423"/>
    </source>
</evidence>
<feature type="domain" description="Metallo-beta-lactamase" evidence="11">
    <location>
        <begin position="238"/>
        <end position="284"/>
    </location>
</feature>
<comment type="subunit">
    <text evidence="2">Homodimer.</text>
</comment>
<dbReference type="GO" id="GO:0005634">
    <property type="term" value="C:nucleus"/>
    <property type="evidence" value="ECO:0007669"/>
    <property type="project" value="TreeGrafter"/>
</dbReference>
<protein>
    <recommendedName>
        <fullName evidence="11">Metallo-beta-lactamase domain-containing protein</fullName>
    </recommendedName>
</protein>
<proteinExistence type="inferred from homology"/>
<keyword evidence="6" id="KW-0255">Endonuclease</keyword>
<keyword evidence="13" id="KW-1185">Reference proteome</keyword>
<comment type="caution">
    <text evidence="12">The sequence shown here is derived from an EMBL/GenBank/DDBJ whole genome shotgun (WGS) entry which is preliminary data.</text>
</comment>